<name>A0AAE3GMZ8_9CYAN</name>
<comment type="caution">
    <text evidence="1">The sequence shown here is derived from an EMBL/GenBank/DDBJ whole genome shotgun (WGS) entry which is preliminary data.</text>
</comment>
<gene>
    <name evidence="1" type="ORF">NJ959_00035</name>
</gene>
<dbReference type="PIRSF" id="PIRSF020893">
    <property type="entry name" value="UCP020893"/>
    <property type="match status" value="1"/>
</dbReference>
<accession>A0AAE3GMZ8</accession>
<dbReference type="AlphaFoldDB" id="A0AAE3GMZ8"/>
<dbReference type="InterPro" id="IPR016780">
    <property type="entry name" value="UCP020893"/>
</dbReference>
<dbReference type="EMBL" id="JAMZMM010000001">
    <property type="protein sequence ID" value="MCP2726867.1"/>
    <property type="molecule type" value="Genomic_DNA"/>
</dbReference>
<keyword evidence="2" id="KW-1185">Reference proteome</keyword>
<evidence type="ECO:0000313" key="1">
    <source>
        <dbReference type="EMBL" id="MCP2726867.1"/>
    </source>
</evidence>
<sequence length="182" mass="20160">MIIPESVTFEDAIALTELIMAQIIEGTLSQTEIAEAIAALVKTENGARGFFVTYLTSSGTLADYPSPEIIEGLHSSPDTVAEFLVKNLAMSSAMAITHRRNSDEEMARESDKVRSRTTTIIEQVELPQVRELALALRESAITGEGDYKTFLERWQYDAQQREVICQAIDRLIANGYSLKDEG</sequence>
<evidence type="ECO:0000313" key="2">
    <source>
        <dbReference type="Proteomes" id="UP001204953"/>
    </source>
</evidence>
<proteinExistence type="predicted"/>
<organism evidence="1 2">
    <name type="scientific">Limnofasciculus baicalensis BBK-W-15</name>
    <dbReference type="NCBI Taxonomy" id="2699891"/>
    <lineage>
        <taxon>Bacteria</taxon>
        <taxon>Bacillati</taxon>
        <taxon>Cyanobacteriota</taxon>
        <taxon>Cyanophyceae</taxon>
        <taxon>Coleofasciculales</taxon>
        <taxon>Coleofasciculaceae</taxon>
        <taxon>Limnofasciculus</taxon>
        <taxon>Limnofasciculus baicalensis</taxon>
    </lineage>
</organism>
<protein>
    <submittedName>
        <fullName evidence="1">Uncharacterized protein</fullName>
    </submittedName>
</protein>
<reference evidence="1" key="1">
    <citation type="submission" date="2022-06" db="EMBL/GenBank/DDBJ databases">
        <title>New cyanobacteria of genus Symplocastrum in benthos of Lake Baikal.</title>
        <authorList>
            <person name="Sorokovikova E."/>
            <person name="Tikhonova I."/>
            <person name="Krasnopeev A."/>
            <person name="Evseev P."/>
            <person name="Gladkikh A."/>
            <person name="Belykh O."/>
        </authorList>
    </citation>
    <scope>NUCLEOTIDE SEQUENCE</scope>
    <source>
        <strain evidence="1">BBK-W-15</strain>
    </source>
</reference>
<dbReference type="RefSeq" id="WP_254009689.1">
    <property type="nucleotide sequence ID" value="NZ_JAMZMM010000001.1"/>
</dbReference>
<dbReference type="Proteomes" id="UP001204953">
    <property type="component" value="Unassembled WGS sequence"/>
</dbReference>